<dbReference type="EMBL" id="REGN01005275">
    <property type="protein sequence ID" value="RNA14024.1"/>
    <property type="molecule type" value="Genomic_DNA"/>
</dbReference>
<dbReference type="SUPFAM" id="SSF56219">
    <property type="entry name" value="DNase I-like"/>
    <property type="match status" value="1"/>
</dbReference>
<feature type="domain" description="Endonuclease/exonuclease/phosphatase" evidence="2">
    <location>
        <begin position="527"/>
        <end position="752"/>
    </location>
</feature>
<feature type="compositionally biased region" description="Polar residues" evidence="1">
    <location>
        <begin position="463"/>
        <end position="473"/>
    </location>
</feature>
<protein>
    <recommendedName>
        <fullName evidence="2">Endonuclease/exonuclease/phosphatase domain-containing protein</fullName>
    </recommendedName>
</protein>
<dbReference type="InterPro" id="IPR005135">
    <property type="entry name" value="Endo/exonuclease/phosphatase"/>
</dbReference>
<accession>A0A3M7QSF5</accession>
<evidence type="ECO:0000259" key="2">
    <source>
        <dbReference type="Pfam" id="PF03372"/>
    </source>
</evidence>
<feature type="region of interest" description="Disordered" evidence="1">
    <location>
        <begin position="451"/>
        <end position="500"/>
    </location>
</feature>
<proteinExistence type="predicted"/>
<feature type="compositionally biased region" description="Polar residues" evidence="1">
    <location>
        <begin position="16"/>
        <end position="28"/>
    </location>
</feature>
<comment type="caution">
    <text evidence="3">The sequence shown here is derived from an EMBL/GenBank/DDBJ whole genome shotgun (WGS) entry which is preliminary data.</text>
</comment>
<evidence type="ECO:0000313" key="3">
    <source>
        <dbReference type="EMBL" id="RNA14024.1"/>
    </source>
</evidence>
<feature type="compositionally biased region" description="Low complexity" evidence="1">
    <location>
        <begin position="257"/>
        <end position="269"/>
    </location>
</feature>
<reference evidence="3 4" key="1">
    <citation type="journal article" date="2018" name="Sci. Rep.">
        <title>Genomic signatures of local adaptation to the degree of environmental predictability in rotifers.</title>
        <authorList>
            <person name="Franch-Gras L."/>
            <person name="Hahn C."/>
            <person name="Garcia-Roger E.M."/>
            <person name="Carmona M.J."/>
            <person name="Serra M."/>
            <person name="Gomez A."/>
        </authorList>
    </citation>
    <scope>NUCLEOTIDE SEQUENCE [LARGE SCALE GENOMIC DNA]</scope>
    <source>
        <strain evidence="3">HYR1</strain>
    </source>
</reference>
<name>A0A3M7QSF5_BRAPC</name>
<evidence type="ECO:0000256" key="1">
    <source>
        <dbReference type="SAM" id="MobiDB-lite"/>
    </source>
</evidence>
<dbReference type="Pfam" id="PF03372">
    <property type="entry name" value="Exo_endo_phos"/>
    <property type="match status" value="1"/>
</dbReference>
<feature type="compositionally biased region" description="Basic and acidic residues" evidence="1">
    <location>
        <begin position="474"/>
        <end position="486"/>
    </location>
</feature>
<feature type="region of interest" description="Disordered" evidence="1">
    <location>
        <begin position="1"/>
        <end position="28"/>
    </location>
</feature>
<dbReference type="AlphaFoldDB" id="A0A3M7QSF5"/>
<feature type="compositionally biased region" description="Polar residues" evidence="1">
    <location>
        <begin position="244"/>
        <end position="256"/>
    </location>
</feature>
<dbReference type="Proteomes" id="UP000276133">
    <property type="component" value="Unassembled WGS sequence"/>
</dbReference>
<keyword evidence="4" id="KW-1185">Reference proteome</keyword>
<feature type="region of interest" description="Disordered" evidence="1">
    <location>
        <begin position="233"/>
        <end position="305"/>
    </location>
</feature>
<dbReference type="Gene3D" id="3.60.10.10">
    <property type="entry name" value="Endonuclease/exonuclease/phosphatase"/>
    <property type="match status" value="1"/>
</dbReference>
<gene>
    <name evidence="3" type="ORF">BpHYR1_015398</name>
</gene>
<organism evidence="3 4">
    <name type="scientific">Brachionus plicatilis</name>
    <name type="common">Marine rotifer</name>
    <name type="synonym">Brachionus muelleri</name>
    <dbReference type="NCBI Taxonomy" id="10195"/>
    <lineage>
        <taxon>Eukaryota</taxon>
        <taxon>Metazoa</taxon>
        <taxon>Spiralia</taxon>
        <taxon>Gnathifera</taxon>
        <taxon>Rotifera</taxon>
        <taxon>Eurotatoria</taxon>
        <taxon>Monogononta</taxon>
        <taxon>Pseudotrocha</taxon>
        <taxon>Ploima</taxon>
        <taxon>Brachionidae</taxon>
        <taxon>Brachionus</taxon>
    </lineage>
</organism>
<sequence>MSFQPYLHNPNCPPLEQNTTPQHPLNLLNDSGGTQVLQSFQGLSFFNHEFNQPYVSASADASLNTQLNCFGTFEQETQLTWKDLLHINGNSKGNKQKIVFLRREMFNILLKKLNYSGNPISLSKEKTGIELACDLYNICLCYVEGEFNADLLEVFAGDQTKRSDCFSNLIEVELNGTKDQLSRMNETIKKILIDLAECSKENALLKIRVAELESSKNSMSNFTVNVNEKIGTKRKRADDETGHTNDSFNHLTTPCTSSNSPGSVNESSNQTNTKETAVICNAQKNPTSDNPQTYSGAAKKPSQKIKENCNKKSEKNKPEIVCKVVDGQYRIEYVKKTAKKTIDEDGFTRVERKNRPKHKIVGSAISNVKCFSAVSKPYHYYVGKFRMATTADILRTHISKFEKVIRIQELSTHIGNRTFRTFKVSVESYSSTAMLTCSNWPGNIVVSRWKASGKRTEKENTESEISNNLTKSQSDQRNEKEVETQENRQAANGESSDNELVGTLEQTERMESDNVRNCEDQANLNLASFNCKNFKSNFNTVQKILEMNDIVFIIEHWLGQEEAHLVKMIDTTDFNIVFKSDFSLYESRQGRPFGGKMWLVKKALNIISYTELSNDVSVISIELNDGNSLQIYGGWLKFDDNSTKSFAEFRSNILMLESELKNNREKGTSFILLGDWNADLKRGKRFDKILKNFVENNNLEISDNYDQNQIGYTYRNGNYKAQLDHMMWSKTSNTLSFSSFKVINDLDNFSDHLPISADVKINCKETPKYSENKNFYRFSWENLDFVEKYNKFLDEESNNLNEYFSVYPTQTVVNSLYKDLCKTLICSARRADKEVKSNIRLIRTLESGSKKKDYELSKRIKDLDSTIYDFKVKLRDTNLQLQKDYIRAHISNLRREMRHLNKQAIKAANSKKTTNFEKLFKYNRSRFWREVSKFKKGDTIKSQNLDMSRFELF</sequence>
<feature type="compositionally biased region" description="Polar residues" evidence="1">
    <location>
        <begin position="282"/>
        <end position="295"/>
    </location>
</feature>
<evidence type="ECO:0000313" key="4">
    <source>
        <dbReference type="Proteomes" id="UP000276133"/>
    </source>
</evidence>
<dbReference type="InterPro" id="IPR036691">
    <property type="entry name" value="Endo/exonu/phosph_ase_sf"/>
</dbReference>
<dbReference type="GO" id="GO:0003824">
    <property type="term" value="F:catalytic activity"/>
    <property type="evidence" value="ECO:0007669"/>
    <property type="project" value="InterPro"/>
</dbReference>